<name>E1Z9E9_CHLVA</name>
<evidence type="ECO:0000313" key="2">
    <source>
        <dbReference type="Proteomes" id="UP000008141"/>
    </source>
</evidence>
<gene>
    <name evidence="1" type="primary">LCYB</name>
    <name evidence="1" type="ORF">CHLNCDRAFT_30425</name>
</gene>
<dbReference type="eggNOG" id="ENOG502QT2F">
    <property type="taxonomic scope" value="Eukaryota"/>
</dbReference>
<dbReference type="AlphaFoldDB" id="E1Z9E9"/>
<proteinExistence type="predicted"/>
<accession>E1Z9E9</accession>
<dbReference type="InterPro" id="IPR036188">
    <property type="entry name" value="FAD/NAD-bd_sf"/>
</dbReference>
<dbReference type="Proteomes" id="UP000008141">
    <property type="component" value="Unassembled WGS sequence"/>
</dbReference>
<dbReference type="EMBL" id="GL433839">
    <property type="protein sequence ID" value="EFN57505.1"/>
    <property type="molecule type" value="Genomic_DNA"/>
</dbReference>
<dbReference type="SUPFAM" id="SSF51905">
    <property type="entry name" value="FAD/NAD(P)-binding domain"/>
    <property type="match status" value="1"/>
</dbReference>
<sequence>MDKVQFPDIQLSLYDPAQPRTFDLVVVGSGPSGLAVAERVQQAGFQVLIVDPNPLAPWMNNFGVWIDEFRAMGLEDCLDHTWDRALVHLDASPEGARYLSRPYGRVDRPKLKRRLLERCVASGVTFHRGKALDVTHGGGRSTVALDGGVSVSGSLVADATGHSRKLVEFDQPFNPGARPAPWPALPCALALPPTPLLLLSLWPASCAVGTCLCDKATDAHLARAPRSEQEAAAMSAAVWRAMWPVQRLRQRAFFEFGMDVLLKLDLAETRQFFAAFFSLSDHHWHGFLSSRLSFLQLIGFGLSLFAKSSNAARANLLGKGLPGLVVMLARLTTLK</sequence>
<reference evidence="1 2" key="1">
    <citation type="journal article" date="2010" name="Plant Cell">
        <title>The Chlorella variabilis NC64A genome reveals adaptation to photosymbiosis, coevolution with viruses, and cryptic sex.</title>
        <authorList>
            <person name="Blanc G."/>
            <person name="Duncan G."/>
            <person name="Agarkova I."/>
            <person name="Borodovsky M."/>
            <person name="Gurnon J."/>
            <person name="Kuo A."/>
            <person name="Lindquist E."/>
            <person name="Lucas S."/>
            <person name="Pangilinan J."/>
            <person name="Polle J."/>
            <person name="Salamov A."/>
            <person name="Terry A."/>
            <person name="Yamada T."/>
            <person name="Dunigan D.D."/>
            <person name="Grigoriev I.V."/>
            <person name="Claverie J.M."/>
            <person name="Van Etten J.L."/>
        </authorList>
    </citation>
    <scope>NUCLEOTIDE SEQUENCE [LARGE SCALE GENOMIC DNA]</scope>
    <source>
        <strain evidence="1 2">NC64A</strain>
    </source>
</reference>
<dbReference type="STRING" id="554065.E1Z9E9"/>
<dbReference type="OMA" id="DCLDTIW"/>
<dbReference type="RefSeq" id="XP_005849607.1">
    <property type="nucleotide sequence ID" value="XM_005849545.1"/>
</dbReference>
<dbReference type="PANTHER" id="PTHR39757:SF5">
    <property type="entry name" value="OS02G0190600 PROTEIN"/>
    <property type="match status" value="1"/>
</dbReference>
<dbReference type="PANTHER" id="PTHR39757">
    <property type="match status" value="1"/>
</dbReference>
<organism evidence="2">
    <name type="scientific">Chlorella variabilis</name>
    <name type="common">Green alga</name>
    <dbReference type="NCBI Taxonomy" id="554065"/>
    <lineage>
        <taxon>Eukaryota</taxon>
        <taxon>Viridiplantae</taxon>
        <taxon>Chlorophyta</taxon>
        <taxon>core chlorophytes</taxon>
        <taxon>Trebouxiophyceae</taxon>
        <taxon>Chlorellales</taxon>
        <taxon>Chlorellaceae</taxon>
        <taxon>Chlorella clade</taxon>
        <taxon>Chlorella</taxon>
    </lineage>
</organism>
<dbReference type="Pfam" id="PF05834">
    <property type="entry name" value="Lycopene_cycl"/>
    <property type="match status" value="2"/>
</dbReference>
<dbReference type="KEGG" id="cvr:CHLNCDRAFT_30425"/>
<evidence type="ECO:0000313" key="1">
    <source>
        <dbReference type="EMBL" id="EFN57505.1"/>
    </source>
</evidence>
<protein>
    <submittedName>
        <fullName evidence="1">Uncharacterized protein LCYB</fullName>
    </submittedName>
</protein>
<dbReference type="GeneID" id="17357189"/>
<dbReference type="OrthoDB" id="1716816at2759"/>
<keyword evidence="2" id="KW-1185">Reference proteome</keyword>
<dbReference type="Gene3D" id="3.50.50.60">
    <property type="entry name" value="FAD/NAD(P)-binding domain"/>
    <property type="match status" value="1"/>
</dbReference>
<dbReference type="InParanoid" id="E1Z9E9"/>